<gene>
    <name evidence="2" type="primary">URC1</name>
    <name evidence="2" type="ORF">SPIL2461_LOCUS7417</name>
</gene>
<organism evidence="2 3">
    <name type="scientific">Symbiodinium pilosum</name>
    <name type="common">Dinoflagellate</name>
    <dbReference type="NCBI Taxonomy" id="2952"/>
    <lineage>
        <taxon>Eukaryota</taxon>
        <taxon>Sar</taxon>
        <taxon>Alveolata</taxon>
        <taxon>Dinophyceae</taxon>
        <taxon>Suessiales</taxon>
        <taxon>Symbiodiniaceae</taxon>
        <taxon>Symbiodinium</taxon>
    </lineage>
</organism>
<evidence type="ECO:0000256" key="1">
    <source>
        <dbReference type="SAM" id="MobiDB-lite"/>
    </source>
</evidence>
<evidence type="ECO:0000313" key="3">
    <source>
        <dbReference type="Proteomes" id="UP000649617"/>
    </source>
</evidence>
<feature type="region of interest" description="Disordered" evidence="1">
    <location>
        <begin position="1"/>
        <end position="22"/>
    </location>
</feature>
<comment type="caution">
    <text evidence="2">The sequence shown here is derived from an EMBL/GenBank/DDBJ whole genome shotgun (WGS) entry which is preliminary data.</text>
</comment>
<evidence type="ECO:0000313" key="2">
    <source>
        <dbReference type="EMBL" id="CAE7321278.1"/>
    </source>
</evidence>
<accession>A0A812NHN7</accession>
<dbReference type="Proteomes" id="UP000649617">
    <property type="component" value="Unassembled WGS sequence"/>
</dbReference>
<protein>
    <submittedName>
        <fullName evidence="2">URC1 protein</fullName>
    </submittedName>
</protein>
<dbReference type="AlphaFoldDB" id="A0A812NHN7"/>
<feature type="compositionally biased region" description="Polar residues" evidence="1">
    <location>
        <begin position="1"/>
        <end position="10"/>
    </location>
</feature>
<dbReference type="EMBL" id="CAJNIZ010011558">
    <property type="protein sequence ID" value="CAE7321278.1"/>
    <property type="molecule type" value="Genomic_DNA"/>
</dbReference>
<name>A0A812NHN7_SYMPI</name>
<sequence length="193" mass="22406">MWRFFVSSSPDRGEEGCSAPTDRSRFRSAPINDIFEEIFSMVAFNFYDDKYRFETAETVILGVTDNLDEMVLEIKKSRKEELTDTTACRARWARMRIACPSPPQLVRSLQQWNKLILSGPPREISLRCEKKCNVVIFTDGFTPESRKSEKGEDKVGAFMFDRTANPPFQFSEIIDKDISKRWLRRKTQIVPMG</sequence>
<proteinExistence type="predicted"/>
<reference evidence="2" key="1">
    <citation type="submission" date="2021-02" db="EMBL/GenBank/DDBJ databases">
        <authorList>
            <person name="Dougan E. K."/>
            <person name="Rhodes N."/>
            <person name="Thang M."/>
            <person name="Chan C."/>
        </authorList>
    </citation>
    <scope>NUCLEOTIDE SEQUENCE</scope>
</reference>
<keyword evidence="3" id="KW-1185">Reference proteome</keyword>